<organism evidence="1 2">
    <name type="scientific">Phaeocystidibacter luteus</name>
    <dbReference type="NCBI Taxonomy" id="911197"/>
    <lineage>
        <taxon>Bacteria</taxon>
        <taxon>Pseudomonadati</taxon>
        <taxon>Bacteroidota</taxon>
        <taxon>Flavobacteriia</taxon>
        <taxon>Flavobacteriales</taxon>
        <taxon>Phaeocystidibacteraceae</taxon>
        <taxon>Phaeocystidibacter</taxon>
    </lineage>
</organism>
<evidence type="ECO:0000313" key="2">
    <source>
        <dbReference type="Proteomes" id="UP000468650"/>
    </source>
</evidence>
<proteinExistence type="predicted"/>
<gene>
    <name evidence="1" type="ORF">F8C67_07395</name>
</gene>
<name>A0A6N6RH22_9FLAO</name>
<dbReference type="AlphaFoldDB" id="A0A6N6RH22"/>
<sequence length="117" mass="13703">MIIEVLLLISSNFLLPDSEMGCVENEEFRVHFFNNIDNVESYTLGVANSRGQKISSVEFLESLDSLSVYTDVDIGVVMNYSIEYPNMNIFLSEKRKWLAWYFEHNCENLSWTFRARE</sequence>
<reference evidence="1 2" key="1">
    <citation type="submission" date="2019-09" db="EMBL/GenBank/DDBJ databases">
        <title>Genomes of family Cryomorphaceae.</title>
        <authorList>
            <person name="Bowman J.P."/>
        </authorList>
    </citation>
    <scope>NUCLEOTIDE SEQUENCE [LARGE SCALE GENOMIC DNA]</scope>
    <source>
        <strain evidence="1 2">LMG 25704</strain>
    </source>
</reference>
<protein>
    <submittedName>
        <fullName evidence="1">Uncharacterized protein</fullName>
    </submittedName>
</protein>
<evidence type="ECO:0000313" key="1">
    <source>
        <dbReference type="EMBL" id="KAB2810052.1"/>
    </source>
</evidence>
<dbReference type="Proteomes" id="UP000468650">
    <property type="component" value="Unassembled WGS sequence"/>
</dbReference>
<keyword evidence="2" id="KW-1185">Reference proteome</keyword>
<dbReference type="RefSeq" id="WP_151667196.1">
    <property type="nucleotide sequence ID" value="NZ_WBVO01000005.1"/>
</dbReference>
<dbReference type="EMBL" id="WBVO01000005">
    <property type="protein sequence ID" value="KAB2810052.1"/>
    <property type="molecule type" value="Genomic_DNA"/>
</dbReference>
<comment type="caution">
    <text evidence="1">The sequence shown here is derived from an EMBL/GenBank/DDBJ whole genome shotgun (WGS) entry which is preliminary data.</text>
</comment>
<accession>A0A6N6RH22</accession>
<dbReference type="OrthoDB" id="1274362at2"/>